<evidence type="ECO:0000256" key="6">
    <source>
        <dbReference type="ARBA" id="ARBA00023065"/>
    </source>
</evidence>
<dbReference type="OrthoDB" id="437at2759"/>
<comment type="similarity">
    <text evidence="2">Belongs to the ATPase g subunit family.</text>
</comment>
<evidence type="ECO:0000256" key="9">
    <source>
        <dbReference type="ARBA" id="ARBA00023310"/>
    </source>
</evidence>
<keyword evidence="11" id="KW-1185">Reference proteome</keyword>
<gene>
    <name evidence="10" type="ORF">AAE3_LOCUS7855</name>
</gene>
<sequence>MLPASTLRHSLTRQTLRQRTLASRRFASTESTTQQKAQDVLAAAQKNASKAFESAKKLLEPLGEKAGQLLGSYKQPLLYNLSVAKEIFKQIYVREGLQPPSLATVKEAYSSIWAQVSNPAFAGNLIKSGDLGRVGIYGLQAYGIFKIGEIVGRRSLVGYKIHD</sequence>
<accession>A0A8S0W785</accession>
<evidence type="ECO:0000256" key="8">
    <source>
        <dbReference type="ARBA" id="ARBA00023136"/>
    </source>
</evidence>
<keyword evidence="4" id="KW-0138">CF(0)</keyword>
<dbReference type="InterPro" id="IPR006808">
    <property type="entry name" value="ATP_synth_F0_gsu_mt"/>
</dbReference>
<organism evidence="10 11">
    <name type="scientific">Cyclocybe aegerita</name>
    <name type="common">Black poplar mushroom</name>
    <name type="synonym">Agrocybe aegerita</name>
    <dbReference type="NCBI Taxonomy" id="1973307"/>
    <lineage>
        <taxon>Eukaryota</taxon>
        <taxon>Fungi</taxon>
        <taxon>Dikarya</taxon>
        <taxon>Basidiomycota</taxon>
        <taxon>Agaricomycotina</taxon>
        <taxon>Agaricomycetes</taxon>
        <taxon>Agaricomycetidae</taxon>
        <taxon>Agaricales</taxon>
        <taxon>Agaricineae</taxon>
        <taxon>Bolbitiaceae</taxon>
        <taxon>Cyclocybe</taxon>
    </lineage>
</organism>
<evidence type="ECO:0000256" key="7">
    <source>
        <dbReference type="ARBA" id="ARBA00023128"/>
    </source>
</evidence>
<dbReference type="GO" id="GO:0045259">
    <property type="term" value="C:proton-transporting ATP synthase complex"/>
    <property type="evidence" value="ECO:0007669"/>
    <property type="project" value="UniProtKB-KW"/>
</dbReference>
<evidence type="ECO:0000256" key="1">
    <source>
        <dbReference type="ARBA" id="ARBA00004325"/>
    </source>
</evidence>
<dbReference type="EMBL" id="CACVBS010000050">
    <property type="protein sequence ID" value="CAA7265698.1"/>
    <property type="molecule type" value="Genomic_DNA"/>
</dbReference>
<keyword evidence="6" id="KW-0406">Ion transport</keyword>
<evidence type="ECO:0000313" key="11">
    <source>
        <dbReference type="Proteomes" id="UP000467700"/>
    </source>
</evidence>
<keyword evidence="7" id="KW-0496">Mitochondrion</keyword>
<evidence type="ECO:0000313" key="10">
    <source>
        <dbReference type="EMBL" id="CAA7265698.1"/>
    </source>
</evidence>
<dbReference type="GO" id="GO:0015986">
    <property type="term" value="P:proton motive force-driven ATP synthesis"/>
    <property type="evidence" value="ECO:0007669"/>
    <property type="project" value="InterPro"/>
</dbReference>
<protein>
    <submittedName>
        <fullName evidence="10">Uncharacterized protein</fullName>
    </submittedName>
</protein>
<proteinExistence type="inferred from homology"/>
<reference evidence="10 11" key="1">
    <citation type="submission" date="2020-01" db="EMBL/GenBank/DDBJ databases">
        <authorList>
            <person name="Gupta K D."/>
        </authorList>
    </citation>
    <scope>NUCLEOTIDE SEQUENCE [LARGE SCALE GENOMIC DNA]</scope>
</reference>
<dbReference type="Proteomes" id="UP000467700">
    <property type="component" value="Unassembled WGS sequence"/>
</dbReference>
<comment type="caution">
    <text evidence="10">The sequence shown here is derived from an EMBL/GenBank/DDBJ whole genome shotgun (WGS) entry which is preliminary data.</text>
</comment>
<evidence type="ECO:0000256" key="3">
    <source>
        <dbReference type="ARBA" id="ARBA00022448"/>
    </source>
</evidence>
<dbReference type="GO" id="GO:0015078">
    <property type="term" value="F:proton transmembrane transporter activity"/>
    <property type="evidence" value="ECO:0007669"/>
    <property type="project" value="InterPro"/>
</dbReference>
<keyword evidence="8" id="KW-0472">Membrane</keyword>
<comment type="subcellular location">
    <subcellularLocation>
        <location evidence="1">Mitochondrion membrane</location>
    </subcellularLocation>
</comment>
<dbReference type="GO" id="GO:0031966">
    <property type="term" value="C:mitochondrial membrane"/>
    <property type="evidence" value="ECO:0007669"/>
    <property type="project" value="UniProtKB-SubCell"/>
</dbReference>
<dbReference type="Pfam" id="PF04718">
    <property type="entry name" value="ATP-synt_G"/>
    <property type="match status" value="1"/>
</dbReference>
<evidence type="ECO:0000256" key="5">
    <source>
        <dbReference type="ARBA" id="ARBA00022781"/>
    </source>
</evidence>
<keyword evidence="9" id="KW-0066">ATP synthesis</keyword>
<name>A0A8S0W785_CYCAE</name>
<evidence type="ECO:0000256" key="2">
    <source>
        <dbReference type="ARBA" id="ARBA00005699"/>
    </source>
</evidence>
<evidence type="ECO:0000256" key="4">
    <source>
        <dbReference type="ARBA" id="ARBA00022547"/>
    </source>
</evidence>
<dbReference type="AlphaFoldDB" id="A0A8S0W785"/>
<keyword evidence="5" id="KW-0375">Hydrogen ion transport</keyword>
<keyword evidence="3" id="KW-0813">Transport</keyword>